<sequence>MDLEELRAFLAVVETGSFLGASTQLGVPRGTLRRRVDTLEARVGVALVERGARGVTLTPAGRILTERGRTLLAEGAALMAAARDIGRGSSEPLRIVLPPGLPPAALTMVLLLHESAAPELALELSVRANPHDLTLDDADFVVHFGAWREDPAWVSHELVSVPLVILASRGYLDRRSAPRTAAELAEHPLAAWTGPGVDGRSWPLRDGGHLDLRPRLVTNDAHHLRAQVIAHRWLALLPDADLDPFGLADDGLVRVLEADIGGEVSLCATVRRTLAERPGTAKLMHVLRGTVATTSPTSC</sequence>
<dbReference type="Pfam" id="PF03466">
    <property type="entry name" value="LysR_substrate"/>
    <property type="match status" value="1"/>
</dbReference>
<protein>
    <submittedName>
        <fullName evidence="6">Transcriptional regulator, LysR family protein</fullName>
    </submittedName>
</protein>
<feature type="domain" description="HTH lysR-type" evidence="5">
    <location>
        <begin position="1"/>
        <end position="58"/>
    </location>
</feature>
<evidence type="ECO:0000259" key="5">
    <source>
        <dbReference type="PROSITE" id="PS50931"/>
    </source>
</evidence>
<dbReference type="AlphaFoldDB" id="A0A0C1ZSL2"/>
<dbReference type="SUPFAM" id="SSF46785">
    <property type="entry name" value="Winged helix' DNA-binding domain"/>
    <property type="match status" value="1"/>
</dbReference>
<dbReference type="Gene3D" id="3.40.190.290">
    <property type="match status" value="1"/>
</dbReference>
<dbReference type="RefSeq" id="WP_052554481.1">
    <property type="nucleotide sequence ID" value="NZ_JMCC02000081.1"/>
</dbReference>
<keyword evidence="2" id="KW-0805">Transcription regulation</keyword>
<name>A0A0C1ZSL2_9BACT</name>
<dbReference type="InterPro" id="IPR036390">
    <property type="entry name" value="WH_DNA-bd_sf"/>
</dbReference>
<dbReference type="Gene3D" id="1.10.10.10">
    <property type="entry name" value="Winged helix-like DNA-binding domain superfamily/Winged helix DNA-binding domain"/>
    <property type="match status" value="1"/>
</dbReference>
<dbReference type="SUPFAM" id="SSF53850">
    <property type="entry name" value="Periplasmic binding protein-like II"/>
    <property type="match status" value="1"/>
</dbReference>
<dbReference type="PANTHER" id="PTHR30537:SF3">
    <property type="entry name" value="TRANSCRIPTIONAL REGULATORY PROTEIN"/>
    <property type="match status" value="1"/>
</dbReference>
<evidence type="ECO:0000313" key="7">
    <source>
        <dbReference type="Proteomes" id="UP000031599"/>
    </source>
</evidence>
<dbReference type="Pfam" id="PF00126">
    <property type="entry name" value="HTH_1"/>
    <property type="match status" value="1"/>
</dbReference>
<dbReference type="GO" id="GO:0003700">
    <property type="term" value="F:DNA-binding transcription factor activity"/>
    <property type="evidence" value="ECO:0007669"/>
    <property type="project" value="InterPro"/>
</dbReference>
<evidence type="ECO:0000256" key="3">
    <source>
        <dbReference type="ARBA" id="ARBA00023125"/>
    </source>
</evidence>
<dbReference type="InterPro" id="IPR058163">
    <property type="entry name" value="LysR-type_TF_proteobact-type"/>
</dbReference>
<evidence type="ECO:0000256" key="1">
    <source>
        <dbReference type="ARBA" id="ARBA00009437"/>
    </source>
</evidence>
<dbReference type="Proteomes" id="UP000031599">
    <property type="component" value="Unassembled WGS sequence"/>
</dbReference>
<dbReference type="InterPro" id="IPR005119">
    <property type="entry name" value="LysR_subst-bd"/>
</dbReference>
<comment type="caution">
    <text evidence="6">The sequence shown here is derived from an EMBL/GenBank/DDBJ whole genome shotgun (WGS) entry which is preliminary data.</text>
</comment>
<accession>A0A0C1ZSL2</accession>
<organism evidence="6 7">
    <name type="scientific">Enhygromyxa salina</name>
    <dbReference type="NCBI Taxonomy" id="215803"/>
    <lineage>
        <taxon>Bacteria</taxon>
        <taxon>Pseudomonadati</taxon>
        <taxon>Myxococcota</taxon>
        <taxon>Polyangia</taxon>
        <taxon>Nannocystales</taxon>
        <taxon>Nannocystaceae</taxon>
        <taxon>Enhygromyxa</taxon>
    </lineage>
</organism>
<gene>
    <name evidence="6" type="ORF">DB30_07320</name>
</gene>
<proteinExistence type="inferred from homology"/>
<dbReference type="PANTHER" id="PTHR30537">
    <property type="entry name" value="HTH-TYPE TRANSCRIPTIONAL REGULATOR"/>
    <property type="match status" value="1"/>
</dbReference>
<dbReference type="GO" id="GO:0006351">
    <property type="term" value="P:DNA-templated transcription"/>
    <property type="evidence" value="ECO:0007669"/>
    <property type="project" value="TreeGrafter"/>
</dbReference>
<comment type="similarity">
    <text evidence="1">Belongs to the LysR transcriptional regulatory family.</text>
</comment>
<dbReference type="PROSITE" id="PS50931">
    <property type="entry name" value="HTH_LYSR"/>
    <property type="match status" value="1"/>
</dbReference>
<keyword evidence="3" id="KW-0238">DNA-binding</keyword>
<dbReference type="InterPro" id="IPR000847">
    <property type="entry name" value="LysR_HTH_N"/>
</dbReference>
<dbReference type="InterPro" id="IPR036388">
    <property type="entry name" value="WH-like_DNA-bd_sf"/>
</dbReference>
<evidence type="ECO:0000256" key="2">
    <source>
        <dbReference type="ARBA" id="ARBA00023015"/>
    </source>
</evidence>
<evidence type="ECO:0000313" key="6">
    <source>
        <dbReference type="EMBL" id="KIG14053.1"/>
    </source>
</evidence>
<keyword evidence="4" id="KW-0804">Transcription</keyword>
<dbReference type="EMBL" id="JMCC02000081">
    <property type="protein sequence ID" value="KIG14053.1"/>
    <property type="molecule type" value="Genomic_DNA"/>
</dbReference>
<evidence type="ECO:0000256" key="4">
    <source>
        <dbReference type="ARBA" id="ARBA00023163"/>
    </source>
</evidence>
<reference evidence="6 7" key="1">
    <citation type="submission" date="2014-12" db="EMBL/GenBank/DDBJ databases">
        <title>Genome assembly of Enhygromyxa salina DSM 15201.</title>
        <authorList>
            <person name="Sharma G."/>
            <person name="Subramanian S."/>
        </authorList>
    </citation>
    <scope>NUCLEOTIDE SEQUENCE [LARGE SCALE GENOMIC DNA]</scope>
    <source>
        <strain evidence="6 7">DSM 15201</strain>
    </source>
</reference>
<dbReference type="GO" id="GO:0043565">
    <property type="term" value="F:sequence-specific DNA binding"/>
    <property type="evidence" value="ECO:0007669"/>
    <property type="project" value="TreeGrafter"/>
</dbReference>